<evidence type="ECO:0000313" key="2">
    <source>
        <dbReference type="EMBL" id="MCI23637.1"/>
    </source>
</evidence>
<comment type="caution">
    <text evidence="2">The sequence shown here is derived from an EMBL/GenBank/DDBJ whole genome shotgun (WGS) entry which is preliminary data.</text>
</comment>
<dbReference type="Proteomes" id="UP000265520">
    <property type="component" value="Unassembled WGS sequence"/>
</dbReference>
<name>A0A392QIB6_9FABA</name>
<dbReference type="EMBL" id="LXQA010137097">
    <property type="protein sequence ID" value="MCI23637.1"/>
    <property type="molecule type" value="Genomic_DNA"/>
</dbReference>
<organism evidence="2 3">
    <name type="scientific">Trifolium medium</name>
    <dbReference type="NCBI Taxonomy" id="97028"/>
    <lineage>
        <taxon>Eukaryota</taxon>
        <taxon>Viridiplantae</taxon>
        <taxon>Streptophyta</taxon>
        <taxon>Embryophyta</taxon>
        <taxon>Tracheophyta</taxon>
        <taxon>Spermatophyta</taxon>
        <taxon>Magnoliopsida</taxon>
        <taxon>eudicotyledons</taxon>
        <taxon>Gunneridae</taxon>
        <taxon>Pentapetalae</taxon>
        <taxon>rosids</taxon>
        <taxon>fabids</taxon>
        <taxon>Fabales</taxon>
        <taxon>Fabaceae</taxon>
        <taxon>Papilionoideae</taxon>
        <taxon>50 kb inversion clade</taxon>
        <taxon>NPAAA clade</taxon>
        <taxon>Hologalegina</taxon>
        <taxon>IRL clade</taxon>
        <taxon>Trifolieae</taxon>
        <taxon>Trifolium</taxon>
    </lineage>
</organism>
<evidence type="ECO:0000256" key="1">
    <source>
        <dbReference type="SAM" id="MobiDB-lite"/>
    </source>
</evidence>
<feature type="region of interest" description="Disordered" evidence="1">
    <location>
        <begin position="1"/>
        <end position="26"/>
    </location>
</feature>
<keyword evidence="3" id="KW-1185">Reference proteome</keyword>
<evidence type="ECO:0000313" key="3">
    <source>
        <dbReference type="Proteomes" id="UP000265520"/>
    </source>
</evidence>
<dbReference type="AlphaFoldDB" id="A0A392QIB6"/>
<accession>A0A392QIB6</accession>
<reference evidence="2 3" key="1">
    <citation type="journal article" date="2018" name="Front. Plant Sci.">
        <title>Red Clover (Trifolium pratense) and Zigzag Clover (T. medium) - A Picture of Genomic Similarities and Differences.</title>
        <authorList>
            <person name="Dluhosova J."/>
            <person name="Istvanek J."/>
            <person name="Nedelnik J."/>
            <person name="Repkova J."/>
        </authorList>
    </citation>
    <scope>NUCLEOTIDE SEQUENCE [LARGE SCALE GENOMIC DNA]</scope>
    <source>
        <strain evidence="3">cv. 10/8</strain>
        <tissue evidence="2">Leaf</tissue>
    </source>
</reference>
<protein>
    <submittedName>
        <fullName evidence="2">Uncharacterized protein</fullName>
    </submittedName>
</protein>
<proteinExistence type="predicted"/>
<feature type="non-terminal residue" evidence="2">
    <location>
        <position position="1"/>
    </location>
</feature>
<sequence>IPGPDQEDSGTGLPPQGPLRTGLLPHGPLWQSLQDYSFAK</sequence>